<name>A0A9P6VJJ1_9HELO</name>
<keyword evidence="4" id="KW-0256">Endoplasmic reticulum</keyword>
<dbReference type="GO" id="GO:0005739">
    <property type="term" value="C:mitochondrion"/>
    <property type="evidence" value="ECO:0007669"/>
    <property type="project" value="UniProtKB-SubCell"/>
</dbReference>
<protein>
    <submittedName>
        <fullName evidence="7">Uncharacterized protein</fullName>
    </submittedName>
</protein>
<accession>A0A9P6VJJ1</accession>
<evidence type="ECO:0000313" key="8">
    <source>
        <dbReference type="Proteomes" id="UP000785200"/>
    </source>
</evidence>
<comment type="caution">
    <text evidence="7">The sequence shown here is derived from an EMBL/GenBank/DDBJ whole genome shotgun (WGS) entry which is preliminary data.</text>
</comment>
<evidence type="ECO:0000256" key="6">
    <source>
        <dbReference type="ARBA" id="ARBA00023136"/>
    </source>
</evidence>
<dbReference type="PANTHER" id="PTHR48182:SF2">
    <property type="entry name" value="PROTEIN SERAC1"/>
    <property type="match status" value="1"/>
</dbReference>
<reference evidence="7" key="1">
    <citation type="submission" date="2019-07" db="EMBL/GenBank/DDBJ databases">
        <title>Hyphodiscus hymeniophilus genome sequencing and assembly.</title>
        <authorList>
            <person name="Kramer G."/>
            <person name="Nodwell J."/>
        </authorList>
    </citation>
    <scope>NUCLEOTIDE SEQUENCE</scope>
    <source>
        <strain evidence="7">ATCC 34498</strain>
    </source>
</reference>
<evidence type="ECO:0000256" key="1">
    <source>
        <dbReference type="ARBA" id="ARBA00004173"/>
    </source>
</evidence>
<dbReference type="EMBL" id="VNKQ01000009">
    <property type="protein sequence ID" value="KAG0648829.1"/>
    <property type="molecule type" value="Genomic_DNA"/>
</dbReference>
<keyword evidence="5" id="KW-0496">Mitochondrion</keyword>
<keyword evidence="8" id="KW-1185">Reference proteome</keyword>
<keyword evidence="6" id="KW-0472">Membrane</keyword>
<dbReference type="PANTHER" id="PTHR48182">
    <property type="entry name" value="PROTEIN SERAC1"/>
    <property type="match status" value="1"/>
</dbReference>
<evidence type="ECO:0000313" key="7">
    <source>
        <dbReference type="EMBL" id="KAG0648829.1"/>
    </source>
</evidence>
<dbReference type="Proteomes" id="UP000785200">
    <property type="component" value="Unassembled WGS sequence"/>
</dbReference>
<dbReference type="InterPro" id="IPR029058">
    <property type="entry name" value="AB_hydrolase_fold"/>
</dbReference>
<dbReference type="SUPFAM" id="SSF53474">
    <property type="entry name" value="alpha/beta-Hydrolases"/>
    <property type="match status" value="1"/>
</dbReference>
<dbReference type="AlphaFoldDB" id="A0A9P6VJJ1"/>
<sequence>VLDSIVAVHGLNGDPYRTWTTKSGICWLKDLLPANLKNARVLTFGYNANATSFLGSTSSDRILQHAQTLVAQLNADREASLISRTFGFKALAYSASRTSKDVAHYHSIYISTYAILFLGTPHNGSSKAQLAGMGRKMLDTMIPSKIWDTDGQLVEALKEGSETLQNITDQFTPLMKRFRIYFFWEQEKTDLKTTRDYVGTHQVL</sequence>
<gene>
    <name evidence="7" type="ORF">D0Z07_4939</name>
</gene>
<evidence type="ECO:0000256" key="4">
    <source>
        <dbReference type="ARBA" id="ARBA00022824"/>
    </source>
</evidence>
<dbReference type="GO" id="GO:0005783">
    <property type="term" value="C:endoplasmic reticulum"/>
    <property type="evidence" value="ECO:0007669"/>
    <property type="project" value="UniProtKB-SubCell"/>
</dbReference>
<comment type="subcellular location">
    <subcellularLocation>
        <location evidence="2">Endoplasmic reticulum</location>
    </subcellularLocation>
    <subcellularLocation>
        <location evidence="3">Membrane</location>
    </subcellularLocation>
    <subcellularLocation>
        <location evidence="1">Mitochondrion</location>
    </subcellularLocation>
</comment>
<dbReference type="Gene3D" id="3.40.50.1820">
    <property type="entry name" value="alpha/beta hydrolase"/>
    <property type="match status" value="1"/>
</dbReference>
<dbReference type="InterPro" id="IPR052374">
    <property type="entry name" value="SERAC1"/>
</dbReference>
<dbReference type="GO" id="GO:0016020">
    <property type="term" value="C:membrane"/>
    <property type="evidence" value="ECO:0007669"/>
    <property type="project" value="UniProtKB-SubCell"/>
</dbReference>
<feature type="non-terminal residue" evidence="7">
    <location>
        <position position="1"/>
    </location>
</feature>
<evidence type="ECO:0000256" key="5">
    <source>
        <dbReference type="ARBA" id="ARBA00023128"/>
    </source>
</evidence>
<organism evidence="7 8">
    <name type="scientific">Hyphodiscus hymeniophilus</name>
    <dbReference type="NCBI Taxonomy" id="353542"/>
    <lineage>
        <taxon>Eukaryota</taxon>
        <taxon>Fungi</taxon>
        <taxon>Dikarya</taxon>
        <taxon>Ascomycota</taxon>
        <taxon>Pezizomycotina</taxon>
        <taxon>Leotiomycetes</taxon>
        <taxon>Helotiales</taxon>
        <taxon>Hyphodiscaceae</taxon>
        <taxon>Hyphodiscus</taxon>
    </lineage>
</organism>
<evidence type="ECO:0000256" key="2">
    <source>
        <dbReference type="ARBA" id="ARBA00004240"/>
    </source>
</evidence>
<dbReference type="OrthoDB" id="5086500at2759"/>
<evidence type="ECO:0000256" key="3">
    <source>
        <dbReference type="ARBA" id="ARBA00004370"/>
    </source>
</evidence>
<proteinExistence type="predicted"/>